<protein>
    <submittedName>
        <fullName evidence="1">Uncharacterized protein</fullName>
    </submittedName>
</protein>
<dbReference type="Proteomes" id="UP000235145">
    <property type="component" value="Unassembled WGS sequence"/>
</dbReference>
<accession>A0A9R1XSD5</accession>
<dbReference type="EMBL" id="NBSK02000002">
    <property type="protein sequence ID" value="KAJ0224001.1"/>
    <property type="molecule type" value="Genomic_DNA"/>
</dbReference>
<organism evidence="1 2">
    <name type="scientific">Lactuca sativa</name>
    <name type="common">Garden lettuce</name>
    <dbReference type="NCBI Taxonomy" id="4236"/>
    <lineage>
        <taxon>Eukaryota</taxon>
        <taxon>Viridiplantae</taxon>
        <taxon>Streptophyta</taxon>
        <taxon>Embryophyta</taxon>
        <taxon>Tracheophyta</taxon>
        <taxon>Spermatophyta</taxon>
        <taxon>Magnoliopsida</taxon>
        <taxon>eudicotyledons</taxon>
        <taxon>Gunneridae</taxon>
        <taxon>Pentapetalae</taxon>
        <taxon>asterids</taxon>
        <taxon>campanulids</taxon>
        <taxon>Asterales</taxon>
        <taxon>Asteraceae</taxon>
        <taxon>Cichorioideae</taxon>
        <taxon>Cichorieae</taxon>
        <taxon>Lactucinae</taxon>
        <taxon>Lactuca</taxon>
    </lineage>
</organism>
<gene>
    <name evidence="1" type="ORF">LSAT_V11C200100730</name>
</gene>
<keyword evidence="2" id="KW-1185">Reference proteome</keyword>
<name>A0A9R1XSD5_LACSA</name>
<sequence>MYLSPKLSPTPSPLSISFYYIYIHSPLRKRWCLGRERLLDGGPKLRIPTNLLPGKDRMQRIKMTTTTATQNVRNVGQVTMDRSSYCATSVTEGFTYSASDLFLLLFRSAPGSVVLVPPIGRPFQVCLFSFLISVDLHFVALHVMA</sequence>
<proteinExistence type="predicted"/>
<evidence type="ECO:0000313" key="1">
    <source>
        <dbReference type="EMBL" id="KAJ0224001.1"/>
    </source>
</evidence>
<reference evidence="1 2" key="1">
    <citation type="journal article" date="2017" name="Nat. Commun.">
        <title>Genome assembly with in vitro proximity ligation data and whole-genome triplication in lettuce.</title>
        <authorList>
            <person name="Reyes-Chin-Wo S."/>
            <person name="Wang Z."/>
            <person name="Yang X."/>
            <person name="Kozik A."/>
            <person name="Arikit S."/>
            <person name="Song C."/>
            <person name="Xia L."/>
            <person name="Froenicke L."/>
            <person name="Lavelle D.O."/>
            <person name="Truco M.J."/>
            <person name="Xia R."/>
            <person name="Zhu S."/>
            <person name="Xu C."/>
            <person name="Xu H."/>
            <person name="Xu X."/>
            <person name="Cox K."/>
            <person name="Korf I."/>
            <person name="Meyers B.C."/>
            <person name="Michelmore R.W."/>
        </authorList>
    </citation>
    <scope>NUCLEOTIDE SEQUENCE [LARGE SCALE GENOMIC DNA]</scope>
    <source>
        <strain evidence="2">cv. Salinas</strain>
        <tissue evidence="1">Seedlings</tissue>
    </source>
</reference>
<evidence type="ECO:0000313" key="2">
    <source>
        <dbReference type="Proteomes" id="UP000235145"/>
    </source>
</evidence>
<dbReference type="AlphaFoldDB" id="A0A9R1XSD5"/>
<comment type="caution">
    <text evidence="1">The sequence shown here is derived from an EMBL/GenBank/DDBJ whole genome shotgun (WGS) entry which is preliminary data.</text>
</comment>